<dbReference type="NCBIfam" id="NF002493">
    <property type="entry name" value="PRK01816.1"/>
    <property type="match status" value="1"/>
</dbReference>
<dbReference type="Proteomes" id="UP000294832">
    <property type="component" value="Unassembled WGS sequence"/>
</dbReference>
<dbReference type="InterPro" id="IPR007334">
    <property type="entry name" value="UPF0208"/>
</dbReference>
<dbReference type="Pfam" id="PF04217">
    <property type="entry name" value="DUF412"/>
    <property type="match status" value="1"/>
</dbReference>
<proteinExistence type="inferred from homology"/>
<comment type="subcellular location">
    <subcellularLocation>
        <location evidence="1">Cell inner membrane</location>
        <topology evidence="1">Multi-pass membrane protein</topology>
    </subcellularLocation>
</comment>
<evidence type="ECO:0000256" key="2">
    <source>
        <dbReference type="ARBA" id="ARBA00009474"/>
    </source>
</evidence>
<evidence type="ECO:0000313" key="10">
    <source>
        <dbReference type="EMBL" id="TCN90260.1"/>
    </source>
</evidence>
<keyword evidence="6 9" id="KW-0812">Transmembrane</keyword>
<keyword evidence="4" id="KW-1003">Cell membrane</keyword>
<dbReference type="RefSeq" id="WP_133037682.1">
    <property type="nucleotide sequence ID" value="NZ_BMXW01000001.1"/>
</dbReference>
<evidence type="ECO:0000256" key="6">
    <source>
        <dbReference type="ARBA" id="ARBA00022692"/>
    </source>
</evidence>
<organism evidence="10 11">
    <name type="scientific">Shewanella fodinae</name>
    <dbReference type="NCBI Taxonomy" id="552357"/>
    <lineage>
        <taxon>Bacteria</taxon>
        <taxon>Pseudomonadati</taxon>
        <taxon>Pseudomonadota</taxon>
        <taxon>Gammaproteobacteria</taxon>
        <taxon>Alteromonadales</taxon>
        <taxon>Shewanellaceae</taxon>
        <taxon>Shewanella</taxon>
    </lineage>
</organism>
<feature type="transmembrane region" description="Helical" evidence="9">
    <location>
        <begin position="68"/>
        <end position="88"/>
    </location>
</feature>
<sequence length="147" mass="16692">MNSGILKTLSDGQHYMKTWPMVRQLGYHFPEFRVIRATRLATTLMPGLALLAGGSQLYLYGWAYLPQALATILFFISMPLQGMFWLGWRARHPLPLSLLEWGNQLNARLVEQGAGSRPLGAKACYMDMAVILKLAFERLEASFWDEI</sequence>
<keyword evidence="8 9" id="KW-0472">Membrane</keyword>
<evidence type="ECO:0000313" key="11">
    <source>
        <dbReference type="Proteomes" id="UP000294832"/>
    </source>
</evidence>
<protein>
    <recommendedName>
        <fullName evidence="3">UPF0208 membrane protein YfbV</fullName>
    </recommendedName>
</protein>
<comment type="caution">
    <text evidence="10">The sequence shown here is derived from an EMBL/GenBank/DDBJ whole genome shotgun (WGS) entry which is preliminary data.</text>
</comment>
<evidence type="ECO:0000256" key="3">
    <source>
        <dbReference type="ARBA" id="ARBA00018831"/>
    </source>
</evidence>
<dbReference type="GO" id="GO:0005886">
    <property type="term" value="C:plasma membrane"/>
    <property type="evidence" value="ECO:0007669"/>
    <property type="project" value="UniProtKB-SubCell"/>
</dbReference>
<evidence type="ECO:0000256" key="1">
    <source>
        <dbReference type="ARBA" id="ARBA00004429"/>
    </source>
</evidence>
<keyword evidence="7 9" id="KW-1133">Transmembrane helix</keyword>
<evidence type="ECO:0000256" key="5">
    <source>
        <dbReference type="ARBA" id="ARBA00022519"/>
    </source>
</evidence>
<evidence type="ECO:0000256" key="4">
    <source>
        <dbReference type="ARBA" id="ARBA00022475"/>
    </source>
</evidence>
<evidence type="ECO:0000256" key="9">
    <source>
        <dbReference type="SAM" id="Phobius"/>
    </source>
</evidence>
<dbReference type="AlphaFoldDB" id="A0A4R2FK24"/>
<accession>A0A4R2FK24</accession>
<comment type="similarity">
    <text evidence="2">Belongs to the UPF0208 family.</text>
</comment>
<reference evidence="10 11" key="1">
    <citation type="submission" date="2019-03" db="EMBL/GenBank/DDBJ databases">
        <title>Freshwater and sediment microbial communities from various areas in North America, analyzing microbe dynamics in response to fracking.</title>
        <authorList>
            <person name="Lamendella R."/>
        </authorList>
    </citation>
    <scope>NUCLEOTIDE SEQUENCE [LARGE SCALE GENOMIC DNA]</scope>
    <source>
        <strain evidence="10 11">74A</strain>
    </source>
</reference>
<evidence type="ECO:0000256" key="7">
    <source>
        <dbReference type="ARBA" id="ARBA00022989"/>
    </source>
</evidence>
<keyword evidence="11" id="KW-1185">Reference proteome</keyword>
<gene>
    <name evidence="10" type="ORF">EDC91_102176</name>
</gene>
<dbReference type="OrthoDB" id="7066670at2"/>
<name>A0A4R2FK24_9GAMM</name>
<keyword evidence="5" id="KW-0997">Cell inner membrane</keyword>
<feature type="transmembrane region" description="Helical" evidence="9">
    <location>
        <begin position="40"/>
        <end position="62"/>
    </location>
</feature>
<dbReference type="EMBL" id="SLWF01000002">
    <property type="protein sequence ID" value="TCN90260.1"/>
    <property type="molecule type" value="Genomic_DNA"/>
</dbReference>
<evidence type="ECO:0000256" key="8">
    <source>
        <dbReference type="ARBA" id="ARBA00023136"/>
    </source>
</evidence>